<accession>A0A1A8XX17</accession>
<dbReference type="InterPro" id="IPR004513">
    <property type="entry name" value="FtsX"/>
</dbReference>
<organism evidence="6 7">
    <name type="scientific">Candidatus Accumulibacter aalborgensis</name>
    <dbReference type="NCBI Taxonomy" id="1860102"/>
    <lineage>
        <taxon>Bacteria</taxon>
        <taxon>Pseudomonadati</taxon>
        <taxon>Pseudomonadota</taxon>
        <taxon>Betaproteobacteria</taxon>
        <taxon>Candidatus Accumulibacter</taxon>
    </lineage>
</organism>
<comment type="function">
    <text evidence="3">Part of the ABC transporter FtsEX involved in cellular division.</text>
</comment>
<keyword evidence="4" id="KW-1133">Transmembrane helix</keyword>
<keyword evidence="7" id="KW-1185">Reference proteome</keyword>
<keyword evidence="3 6" id="KW-0132">Cell division</keyword>
<evidence type="ECO:0000313" key="7">
    <source>
        <dbReference type="Proteomes" id="UP000199169"/>
    </source>
</evidence>
<feature type="transmembrane region" description="Helical" evidence="4">
    <location>
        <begin position="229"/>
        <end position="252"/>
    </location>
</feature>
<dbReference type="Gene3D" id="3.30.70.3040">
    <property type="match status" value="1"/>
</dbReference>
<protein>
    <recommendedName>
        <fullName evidence="3">Cell division protein FtsX</fullName>
    </recommendedName>
</protein>
<keyword evidence="3" id="KW-0131">Cell cycle</keyword>
<feature type="transmembrane region" description="Helical" evidence="4">
    <location>
        <begin position="21"/>
        <end position="47"/>
    </location>
</feature>
<dbReference type="PANTHER" id="PTHR47755:SF1">
    <property type="entry name" value="CELL DIVISION PROTEIN FTSX"/>
    <property type="match status" value="1"/>
</dbReference>
<dbReference type="InterPro" id="IPR040690">
    <property type="entry name" value="FtsX_ECD"/>
</dbReference>
<proteinExistence type="inferred from homology"/>
<evidence type="ECO:0000313" key="6">
    <source>
        <dbReference type="EMBL" id="SBT09520.1"/>
    </source>
</evidence>
<name>A0A1A8XX17_9PROT</name>
<gene>
    <name evidence="6" type="ORF">ACCAA_720008</name>
</gene>
<evidence type="ECO:0000256" key="2">
    <source>
        <dbReference type="ARBA" id="ARBA00022519"/>
    </source>
</evidence>
<comment type="similarity">
    <text evidence="3">Belongs to the ABC-4 integral membrane protein family. FtsX subfamily.</text>
</comment>
<dbReference type="EMBL" id="FLQX01000152">
    <property type="protein sequence ID" value="SBT09520.1"/>
    <property type="molecule type" value="Genomic_DNA"/>
</dbReference>
<feature type="domain" description="FtsX extracellular" evidence="5">
    <location>
        <begin position="62"/>
        <end position="153"/>
    </location>
</feature>
<evidence type="ECO:0000259" key="5">
    <source>
        <dbReference type="Pfam" id="PF18075"/>
    </source>
</evidence>
<reference evidence="6 7" key="1">
    <citation type="submission" date="2016-06" db="EMBL/GenBank/DDBJ databases">
        <authorList>
            <person name="Kjaerup R.B."/>
            <person name="Dalgaard T.S."/>
            <person name="Juul-Madsen H.R."/>
        </authorList>
    </citation>
    <scope>NUCLEOTIDE SEQUENCE [LARGE SCALE GENOMIC DNA]</scope>
    <source>
        <strain evidence="6">3</strain>
    </source>
</reference>
<dbReference type="PANTHER" id="PTHR47755">
    <property type="entry name" value="CELL DIVISION PROTEIN FTSX"/>
    <property type="match status" value="1"/>
</dbReference>
<dbReference type="NCBIfam" id="TIGR00439">
    <property type="entry name" value="FtsX_Gneg"/>
    <property type="match status" value="1"/>
</dbReference>
<dbReference type="Pfam" id="PF18075">
    <property type="entry name" value="FtsX_ECD"/>
    <property type="match status" value="1"/>
</dbReference>
<keyword evidence="3 4" id="KW-0472">Membrane</keyword>
<dbReference type="STRING" id="1860102.ACCAA_720008"/>
<evidence type="ECO:0000256" key="1">
    <source>
        <dbReference type="ARBA" id="ARBA00004429"/>
    </source>
</evidence>
<dbReference type="GO" id="GO:0005886">
    <property type="term" value="C:plasma membrane"/>
    <property type="evidence" value="ECO:0007669"/>
    <property type="project" value="UniProtKB-SubCell"/>
</dbReference>
<dbReference type="GO" id="GO:0051301">
    <property type="term" value="P:cell division"/>
    <property type="evidence" value="ECO:0007669"/>
    <property type="project" value="UniProtKB-KW"/>
</dbReference>
<sequence>MRARLAQHLAALRDACRRLAVAPLNTLLSLLVIGVALTLPTAGWLAVDNLRELAGDTPGVQQISVFLAIEAGKREVGDIESRLEEARAGNWHFVPREEALKRLQASEGMAEIVASLPKNPLPDAFVVTPADTQPESLERLATTFAAWPKVAHVQLDSAWVKRFDALLRLGRLVVMLLAALFAGALVTITFNTIRLQILAQAAEIEVTKLIGATDAYIQRPLHYFGMLQGALGGLCAAALVSAGLHLLTPLVGELARLYGGHFVLHSLSVNDIVVLAAIGGSLGWLGAKISVLIHLRRFA</sequence>
<feature type="transmembrane region" description="Helical" evidence="4">
    <location>
        <begin position="272"/>
        <end position="295"/>
    </location>
</feature>
<evidence type="ECO:0000256" key="3">
    <source>
        <dbReference type="PIRNR" id="PIRNR003097"/>
    </source>
</evidence>
<dbReference type="Proteomes" id="UP000199169">
    <property type="component" value="Unassembled WGS sequence"/>
</dbReference>
<dbReference type="InterPro" id="IPR047590">
    <property type="entry name" value="FtsX_proteobact-type"/>
</dbReference>
<keyword evidence="2 3" id="KW-0997">Cell inner membrane</keyword>
<evidence type="ECO:0000256" key="4">
    <source>
        <dbReference type="SAM" id="Phobius"/>
    </source>
</evidence>
<dbReference type="RefSeq" id="WP_186408862.1">
    <property type="nucleotide sequence ID" value="NZ_FLQX01000152.1"/>
</dbReference>
<dbReference type="PIRSF" id="PIRSF003097">
    <property type="entry name" value="FtsX"/>
    <property type="match status" value="1"/>
</dbReference>
<dbReference type="AlphaFoldDB" id="A0A1A8XX17"/>
<feature type="transmembrane region" description="Helical" evidence="4">
    <location>
        <begin position="169"/>
        <end position="190"/>
    </location>
</feature>
<keyword evidence="4" id="KW-0812">Transmembrane</keyword>
<comment type="subcellular location">
    <subcellularLocation>
        <location evidence="1">Cell inner membrane</location>
        <topology evidence="1">Multi-pass membrane protein</topology>
    </subcellularLocation>
</comment>
<dbReference type="GO" id="GO:0032153">
    <property type="term" value="C:cell division site"/>
    <property type="evidence" value="ECO:0007669"/>
    <property type="project" value="TreeGrafter"/>
</dbReference>
<keyword evidence="3" id="KW-1003">Cell membrane</keyword>